<keyword evidence="1" id="KW-0812">Transmembrane</keyword>
<gene>
    <name evidence="2" type="ORF">S03H2_11237</name>
</gene>
<name>X1H5X9_9ZZZZ</name>
<comment type="caution">
    <text evidence="2">The sequence shown here is derived from an EMBL/GenBank/DDBJ whole genome shotgun (WGS) entry which is preliminary data.</text>
</comment>
<dbReference type="EMBL" id="BARU01005741">
    <property type="protein sequence ID" value="GAH40723.1"/>
    <property type="molecule type" value="Genomic_DNA"/>
</dbReference>
<feature type="transmembrane region" description="Helical" evidence="1">
    <location>
        <begin position="29"/>
        <end position="52"/>
    </location>
</feature>
<proteinExistence type="predicted"/>
<evidence type="ECO:0000256" key="1">
    <source>
        <dbReference type="SAM" id="Phobius"/>
    </source>
</evidence>
<keyword evidence="1" id="KW-1133">Transmembrane helix</keyword>
<evidence type="ECO:0000313" key="2">
    <source>
        <dbReference type="EMBL" id="GAH40723.1"/>
    </source>
</evidence>
<protein>
    <submittedName>
        <fullName evidence="2">Uncharacterized protein</fullName>
    </submittedName>
</protein>
<organism evidence="2">
    <name type="scientific">marine sediment metagenome</name>
    <dbReference type="NCBI Taxonomy" id="412755"/>
    <lineage>
        <taxon>unclassified sequences</taxon>
        <taxon>metagenomes</taxon>
        <taxon>ecological metagenomes</taxon>
    </lineage>
</organism>
<sequence length="56" mass="6369">MNWFAFSLVELLVLGCIWGAKRFMGDAPVFGWKMNLLLSVCLTPIVYFIILAKSDE</sequence>
<reference evidence="2" key="1">
    <citation type="journal article" date="2014" name="Front. Microbiol.">
        <title>High frequency of phylogenetically diverse reductive dehalogenase-homologous genes in deep subseafloor sedimentary metagenomes.</title>
        <authorList>
            <person name="Kawai M."/>
            <person name="Futagami T."/>
            <person name="Toyoda A."/>
            <person name="Takaki Y."/>
            <person name="Nishi S."/>
            <person name="Hori S."/>
            <person name="Arai W."/>
            <person name="Tsubouchi T."/>
            <person name="Morono Y."/>
            <person name="Uchiyama I."/>
            <person name="Ito T."/>
            <person name="Fujiyama A."/>
            <person name="Inagaki F."/>
            <person name="Takami H."/>
        </authorList>
    </citation>
    <scope>NUCLEOTIDE SEQUENCE</scope>
    <source>
        <strain evidence="2">Expedition CK06-06</strain>
    </source>
</reference>
<keyword evidence="1" id="KW-0472">Membrane</keyword>
<dbReference type="AlphaFoldDB" id="X1H5X9"/>
<accession>X1H5X9</accession>